<comment type="caution">
    <text evidence="1">The sequence shown here is derived from an EMBL/GenBank/DDBJ whole genome shotgun (WGS) entry which is preliminary data.</text>
</comment>
<accession>A0A931G776</accession>
<dbReference type="Proteomes" id="UP000655366">
    <property type="component" value="Unassembled WGS sequence"/>
</dbReference>
<evidence type="ECO:0000313" key="2">
    <source>
        <dbReference type="Proteomes" id="UP000655366"/>
    </source>
</evidence>
<sequence length="122" mass="13219">MSPSGVIAQMIANVYSRRSGLPVGSFPAPMDRHVASSLIDSWVFLQAELKSPEELDALPIGSVVRAVITSGQTRSPRFFRRMPAGWFFLTTSGGDGWPYTSAEVLAKHSDGTATYVWNGDAQ</sequence>
<keyword evidence="2" id="KW-1185">Reference proteome</keyword>
<dbReference type="RefSeq" id="WP_196395938.1">
    <property type="nucleotide sequence ID" value="NZ_JADNYM010000006.1"/>
</dbReference>
<organism evidence="1 2">
    <name type="scientific">Arthrobacter terrae</name>
    <dbReference type="NCBI Taxonomy" id="2935737"/>
    <lineage>
        <taxon>Bacteria</taxon>
        <taxon>Bacillati</taxon>
        <taxon>Actinomycetota</taxon>
        <taxon>Actinomycetes</taxon>
        <taxon>Micrococcales</taxon>
        <taxon>Micrococcaceae</taxon>
        <taxon>Arthrobacter</taxon>
    </lineage>
</organism>
<proteinExistence type="predicted"/>
<gene>
    <name evidence="1" type="ORF">IV500_06070</name>
</gene>
<protein>
    <submittedName>
        <fullName evidence="1">Uncharacterized protein</fullName>
    </submittedName>
</protein>
<evidence type="ECO:0000313" key="1">
    <source>
        <dbReference type="EMBL" id="MBG0738989.1"/>
    </source>
</evidence>
<dbReference type="EMBL" id="JADNYM010000006">
    <property type="protein sequence ID" value="MBG0738989.1"/>
    <property type="molecule type" value="Genomic_DNA"/>
</dbReference>
<reference evidence="1 2" key="1">
    <citation type="submission" date="2020-11" db="EMBL/GenBank/DDBJ databases">
        <title>Arthrobacter antarcticus sp. nov., isolated from Antarctic Soil.</title>
        <authorList>
            <person name="Li J."/>
        </authorList>
    </citation>
    <scope>NUCLEOTIDE SEQUENCE [LARGE SCALE GENOMIC DNA]</scope>
    <source>
        <strain evidence="1 2">Z1-20</strain>
    </source>
</reference>
<dbReference type="AlphaFoldDB" id="A0A931G776"/>
<name>A0A931G776_9MICC</name>